<dbReference type="RefSeq" id="WP_136928137.1">
    <property type="nucleotide sequence ID" value="NZ_SSMQ01000005.1"/>
</dbReference>
<dbReference type="OrthoDB" id="9790710at2"/>
<evidence type="ECO:0000313" key="10">
    <source>
        <dbReference type="Proteomes" id="UP000309215"/>
    </source>
</evidence>
<dbReference type="PANTHER" id="PTHR47779:SF1">
    <property type="entry name" value="SYNTHASE (CCG-9), PUTATIVE (AFU_ORTHOLOGUE AFUA_3G12100)-RELATED"/>
    <property type="match status" value="1"/>
</dbReference>
<reference evidence="9 10" key="1">
    <citation type="submission" date="2019-04" db="EMBL/GenBank/DDBJ databases">
        <authorList>
            <person name="Li Y."/>
            <person name="Wang J."/>
        </authorList>
    </citation>
    <scope>NUCLEOTIDE SEQUENCE [LARGE SCALE GENOMIC DNA]</scope>
    <source>
        <strain evidence="9 10">DSM 14668</strain>
    </source>
</reference>
<dbReference type="SUPFAM" id="SSF53756">
    <property type="entry name" value="UDP-Glycosyltransferase/glycogen phosphorylase"/>
    <property type="match status" value="1"/>
</dbReference>
<evidence type="ECO:0000259" key="7">
    <source>
        <dbReference type="Pfam" id="PF00534"/>
    </source>
</evidence>
<sequence length="480" mass="52269">MMPLVQEVPAQVRSLERFVPLLGQTAVDEARALAQGLHERLAGGVIWNVNSTAVGGGVAEMLHSLLGYARGAGLDVRWLTIGGAPEFFRITKRLHHALHGEHGDGSALDEAAHHVYAKTLSRNAVELRELVRPGDVVLLHDPQPAGLAPMLLAAGARVLWRCHIGADETNEEVELGWRFLARYLDGVGCMIFSRQRYVPARYRDGRASIVQPSIDAFSAKNIELDEHTVRSILVHVGILEGPPPPSPRYAFVRSDGTPGRVERSADILRLGRASAWETPLVVQVSRWDPLKDMLGVLRGFSILVQNHAAPTVDLVLAGPNVRAVADDPEGPAVFEAVYRAFLEQPPAIRTHVHLAMLPTADVEENAVIVNALQRHATIVAQKSLHEGFGLTVTEAMWKARPVIASAVGGIQDQIEDGVSGVLLRDPTDLDTFAGELHRVLADRALAERLGAAARARVRERFLGIRHLVQYGAIIERLLVA</sequence>
<feature type="domain" description="Trehalose synthase N-terminal" evidence="8">
    <location>
        <begin position="48"/>
        <end position="199"/>
    </location>
</feature>
<evidence type="ECO:0000256" key="3">
    <source>
        <dbReference type="ARBA" id="ARBA00022526"/>
    </source>
</evidence>
<dbReference type="InterPro" id="IPR001296">
    <property type="entry name" value="Glyco_trans_1"/>
</dbReference>
<feature type="domain" description="Glycosyl transferase family 1" evidence="7">
    <location>
        <begin position="279"/>
        <end position="455"/>
    </location>
</feature>
<dbReference type="GO" id="GO:0016757">
    <property type="term" value="F:glycosyltransferase activity"/>
    <property type="evidence" value="ECO:0007669"/>
    <property type="project" value="UniProtKB-KW"/>
</dbReference>
<evidence type="ECO:0000259" key="8">
    <source>
        <dbReference type="Pfam" id="PF21269"/>
    </source>
</evidence>
<evidence type="ECO:0000313" key="9">
    <source>
        <dbReference type="EMBL" id="TKD11863.1"/>
    </source>
</evidence>
<comment type="caution">
    <text evidence="9">The sequence shown here is derived from an EMBL/GenBank/DDBJ whole genome shotgun (WGS) entry which is preliminary data.</text>
</comment>
<keyword evidence="5 9" id="KW-0808">Transferase</keyword>
<keyword evidence="4" id="KW-0328">Glycosyltransferase</keyword>
<comment type="similarity">
    <text evidence="1">Belongs to the glycosyltransferase group 1 family. Glycosyltransferase 4 subfamily.</text>
</comment>
<dbReference type="Pfam" id="PF21269">
    <property type="entry name" value="TreT_GT1"/>
    <property type="match status" value="1"/>
</dbReference>
<keyword evidence="6" id="KW-0119">Carbohydrate metabolism</keyword>
<evidence type="ECO:0000256" key="2">
    <source>
        <dbReference type="ARBA" id="ARBA00011738"/>
    </source>
</evidence>
<keyword evidence="10" id="KW-1185">Reference proteome</keyword>
<evidence type="ECO:0000256" key="5">
    <source>
        <dbReference type="ARBA" id="ARBA00022679"/>
    </source>
</evidence>
<dbReference type="InterPro" id="IPR052078">
    <property type="entry name" value="Trehalose_Metab_GTase"/>
</dbReference>
<protein>
    <submittedName>
        <fullName evidence="9">Glycosyltransferase</fullName>
    </submittedName>
</protein>
<dbReference type="EMBL" id="SSMQ01000005">
    <property type="protein sequence ID" value="TKD11863.1"/>
    <property type="molecule type" value="Genomic_DNA"/>
</dbReference>
<dbReference type="PANTHER" id="PTHR47779">
    <property type="entry name" value="SYNTHASE (CCG-9), PUTATIVE (AFU_ORTHOLOGUE AFUA_3G12100)-RELATED"/>
    <property type="match status" value="1"/>
</dbReference>
<evidence type="ECO:0000256" key="1">
    <source>
        <dbReference type="ARBA" id="ARBA00009481"/>
    </source>
</evidence>
<comment type="subunit">
    <text evidence="2">Homodimer.</text>
</comment>
<dbReference type="GO" id="GO:0006006">
    <property type="term" value="P:glucose metabolic process"/>
    <property type="evidence" value="ECO:0007669"/>
    <property type="project" value="UniProtKB-KW"/>
</dbReference>
<dbReference type="InterPro" id="IPR049438">
    <property type="entry name" value="TreT_GT1"/>
</dbReference>
<keyword evidence="3" id="KW-0313">Glucose metabolism</keyword>
<name>A0A4U1JIV6_9BACT</name>
<gene>
    <name evidence="9" type="ORF">E8A74_06950</name>
</gene>
<evidence type="ECO:0000256" key="4">
    <source>
        <dbReference type="ARBA" id="ARBA00022676"/>
    </source>
</evidence>
<dbReference type="Gene3D" id="3.40.50.2000">
    <property type="entry name" value="Glycogen Phosphorylase B"/>
    <property type="match status" value="2"/>
</dbReference>
<dbReference type="AlphaFoldDB" id="A0A4U1JIV6"/>
<accession>A0A4U1JIV6</accession>
<dbReference type="Proteomes" id="UP000309215">
    <property type="component" value="Unassembled WGS sequence"/>
</dbReference>
<evidence type="ECO:0000256" key="6">
    <source>
        <dbReference type="ARBA" id="ARBA00023277"/>
    </source>
</evidence>
<proteinExistence type="inferred from homology"/>
<dbReference type="Pfam" id="PF00534">
    <property type="entry name" value="Glycos_transf_1"/>
    <property type="match status" value="1"/>
</dbReference>
<organism evidence="9 10">
    <name type="scientific">Polyangium fumosum</name>
    <dbReference type="NCBI Taxonomy" id="889272"/>
    <lineage>
        <taxon>Bacteria</taxon>
        <taxon>Pseudomonadati</taxon>
        <taxon>Myxococcota</taxon>
        <taxon>Polyangia</taxon>
        <taxon>Polyangiales</taxon>
        <taxon>Polyangiaceae</taxon>
        <taxon>Polyangium</taxon>
    </lineage>
</organism>